<evidence type="ECO:0000256" key="1">
    <source>
        <dbReference type="SAM" id="MobiDB-lite"/>
    </source>
</evidence>
<dbReference type="Gene3D" id="2.40.50.100">
    <property type="match status" value="1"/>
</dbReference>
<protein>
    <submittedName>
        <fullName evidence="2">Uncharacterized protein</fullName>
    </submittedName>
</protein>
<dbReference type="AlphaFoldDB" id="A0AAV0ASM6"/>
<reference evidence="2" key="1">
    <citation type="submission" date="2022-06" db="EMBL/GenBank/DDBJ databases">
        <authorList>
            <consortium name="SYNGENTA / RWTH Aachen University"/>
        </authorList>
    </citation>
    <scope>NUCLEOTIDE SEQUENCE</scope>
</reference>
<organism evidence="2 3">
    <name type="scientific">Phakopsora pachyrhizi</name>
    <name type="common">Asian soybean rust disease fungus</name>
    <dbReference type="NCBI Taxonomy" id="170000"/>
    <lineage>
        <taxon>Eukaryota</taxon>
        <taxon>Fungi</taxon>
        <taxon>Dikarya</taxon>
        <taxon>Basidiomycota</taxon>
        <taxon>Pucciniomycotina</taxon>
        <taxon>Pucciniomycetes</taxon>
        <taxon>Pucciniales</taxon>
        <taxon>Phakopsoraceae</taxon>
        <taxon>Phakopsora</taxon>
    </lineage>
</organism>
<keyword evidence="3" id="KW-1185">Reference proteome</keyword>
<evidence type="ECO:0000313" key="2">
    <source>
        <dbReference type="EMBL" id="CAH7670871.1"/>
    </source>
</evidence>
<name>A0AAV0ASM6_PHAPC</name>
<dbReference type="EMBL" id="CALTRL010001079">
    <property type="protein sequence ID" value="CAH7670871.1"/>
    <property type="molecule type" value="Genomic_DNA"/>
</dbReference>
<feature type="compositionally biased region" description="Basic and acidic residues" evidence="1">
    <location>
        <begin position="174"/>
        <end position="185"/>
    </location>
</feature>
<feature type="region of interest" description="Disordered" evidence="1">
    <location>
        <begin position="163"/>
        <end position="185"/>
    </location>
</feature>
<comment type="caution">
    <text evidence="2">The sequence shown here is derived from an EMBL/GenBank/DDBJ whole genome shotgun (WGS) entry which is preliminary data.</text>
</comment>
<sequence length="185" mass="21181">MVDWVVRLGQEVLENCDVNIGTVESNKTYALVRPQNYITDFCWVKLDSKAGVLSEEQQAETYLKQVDISKLQKFSEAAEITNEDGIGYLFGTTGTTSKKLRGIEEPKRQIQRLSNDVLVESVKLLWRCKDLDDDLKAAIVSPGERITSSKHWIRGQGTLLEESSQNSNLRRNKEKYEMTDKYEEK</sequence>
<evidence type="ECO:0000313" key="3">
    <source>
        <dbReference type="Proteomes" id="UP001153365"/>
    </source>
</evidence>
<accession>A0AAV0ASM6</accession>
<dbReference type="Proteomes" id="UP001153365">
    <property type="component" value="Unassembled WGS sequence"/>
</dbReference>
<gene>
    <name evidence="2" type="ORF">PPACK8108_LOCUS5615</name>
</gene>
<proteinExistence type="predicted"/>